<feature type="chain" id="PRO_5004846273" evidence="2">
    <location>
        <begin position="32"/>
        <end position="316"/>
    </location>
</feature>
<reference evidence="3 4" key="1">
    <citation type="journal article" date="2014" name="Nature">
        <title>An environmental bacterial taxon with a large and distinct metabolic repertoire.</title>
        <authorList>
            <person name="Wilson M.C."/>
            <person name="Mori T."/>
            <person name="Ruckert C."/>
            <person name="Uria A.R."/>
            <person name="Helf M.J."/>
            <person name="Takada K."/>
            <person name="Gernert C."/>
            <person name="Steffens U.A."/>
            <person name="Heycke N."/>
            <person name="Schmitt S."/>
            <person name="Rinke C."/>
            <person name="Helfrich E.J."/>
            <person name="Brachmann A.O."/>
            <person name="Gurgui C."/>
            <person name="Wakimoto T."/>
            <person name="Kracht M."/>
            <person name="Crusemann M."/>
            <person name="Hentschel U."/>
            <person name="Abe I."/>
            <person name="Matsunaga S."/>
            <person name="Kalinowski J."/>
            <person name="Takeyama H."/>
            <person name="Piel J."/>
        </authorList>
    </citation>
    <scope>NUCLEOTIDE SEQUENCE [LARGE SCALE GENOMIC DNA]</scope>
    <source>
        <strain evidence="4">TSY2</strain>
    </source>
</reference>
<accession>W4M5W5</accession>
<gene>
    <name evidence="3" type="ORF">ETSY2_22165</name>
</gene>
<organism evidence="3 4">
    <name type="scientific">Candidatus Entotheonella gemina</name>
    <dbReference type="NCBI Taxonomy" id="1429439"/>
    <lineage>
        <taxon>Bacteria</taxon>
        <taxon>Pseudomonadati</taxon>
        <taxon>Nitrospinota/Tectimicrobiota group</taxon>
        <taxon>Candidatus Tectimicrobiota</taxon>
        <taxon>Candidatus Entotheonellia</taxon>
        <taxon>Candidatus Entotheonellales</taxon>
        <taxon>Candidatus Entotheonellaceae</taxon>
        <taxon>Candidatus Entotheonella</taxon>
    </lineage>
</organism>
<sequence length="316" mass="35557">MNAKFSFFSMVLGFMLCLLGAVLLWASGSYAAHQQHLSTADRLAADGRFAEASQHYEAAEADYTNAFWGIPQGAFLQKLDQFGFDSRTYVQLRRAEMAFREGERLLSRYGEAQPEVSEPPDPAALKDATASFKTAAEQYQPAQGQSQEPFWQFLAQANHARTLVQLFLIEAFLAPEPQDPSQLKQHLTRAIKSLQNALNAIYTDQVRVSSADERNLVMLLESLTRFQRREDVETAERQRVDRFFQNMLSVLEVTPFGEFFRSSDLKSLSNKTGAKMRDLLLNQRPDQSAREQTNRPSEASRTGRGSADSGSEGKTH</sequence>
<dbReference type="HOGENOM" id="CLU_862457_0_0_7"/>
<dbReference type="AlphaFoldDB" id="W4M5W5"/>
<feature type="region of interest" description="Disordered" evidence="1">
    <location>
        <begin position="278"/>
        <end position="316"/>
    </location>
</feature>
<protein>
    <submittedName>
        <fullName evidence="3">Uncharacterized protein</fullName>
    </submittedName>
</protein>
<keyword evidence="2" id="KW-0732">Signal</keyword>
<feature type="signal peptide" evidence="2">
    <location>
        <begin position="1"/>
        <end position="31"/>
    </location>
</feature>
<name>W4M5W5_9BACT</name>
<keyword evidence="4" id="KW-1185">Reference proteome</keyword>
<evidence type="ECO:0000313" key="3">
    <source>
        <dbReference type="EMBL" id="ETX05573.1"/>
    </source>
</evidence>
<proteinExistence type="predicted"/>
<comment type="caution">
    <text evidence="3">The sequence shown here is derived from an EMBL/GenBank/DDBJ whole genome shotgun (WGS) entry which is preliminary data.</text>
</comment>
<evidence type="ECO:0000256" key="1">
    <source>
        <dbReference type="SAM" id="MobiDB-lite"/>
    </source>
</evidence>
<dbReference type="EMBL" id="AZHX01000926">
    <property type="protein sequence ID" value="ETX05573.1"/>
    <property type="molecule type" value="Genomic_DNA"/>
</dbReference>
<evidence type="ECO:0000256" key="2">
    <source>
        <dbReference type="SAM" id="SignalP"/>
    </source>
</evidence>
<dbReference type="Proteomes" id="UP000019140">
    <property type="component" value="Unassembled WGS sequence"/>
</dbReference>
<evidence type="ECO:0000313" key="4">
    <source>
        <dbReference type="Proteomes" id="UP000019140"/>
    </source>
</evidence>